<dbReference type="AlphaFoldDB" id="A0A9X2LIS1"/>
<organism evidence="1 2">
    <name type="scientific">Streptomyces telluris</name>
    <dbReference type="NCBI Taxonomy" id="2720021"/>
    <lineage>
        <taxon>Bacteria</taxon>
        <taxon>Bacillati</taxon>
        <taxon>Actinomycetota</taxon>
        <taxon>Actinomycetes</taxon>
        <taxon>Kitasatosporales</taxon>
        <taxon>Streptomycetaceae</taxon>
        <taxon>Streptomyces</taxon>
    </lineage>
</organism>
<evidence type="ECO:0000313" key="2">
    <source>
        <dbReference type="Proteomes" id="UP001142374"/>
    </source>
</evidence>
<proteinExistence type="predicted"/>
<comment type="caution">
    <text evidence="1">The sequence shown here is derived from an EMBL/GenBank/DDBJ whole genome shotgun (WGS) entry which is preliminary data.</text>
</comment>
<dbReference type="EMBL" id="JANIID010000018">
    <property type="protein sequence ID" value="MCQ8772084.1"/>
    <property type="molecule type" value="Genomic_DNA"/>
</dbReference>
<gene>
    <name evidence="1" type="ORF">NQU55_20245</name>
</gene>
<dbReference type="RefSeq" id="WP_168093239.1">
    <property type="nucleotide sequence ID" value="NZ_JAATER010000129.1"/>
</dbReference>
<accession>A0A9X2LIS1</accession>
<keyword evidence="2" id="KW-1185">Reference proteome</keyword>
<name>A0A9X2LIS1_9ACTN</name>
<evidence type="ECO:0000313" key="1">
    <source>
        <dbReference type="EMBL" id="MCQ8772084.1"/>
    </source>
</evidence>
<sequence length="59" mass="6598">MKAIEVDAFRRRHENDSFWCGPLLGGCGAQLTTKLYTDRVCHFAHHPDPDGCGHGQTFP</sequence>
<reference evidence="1" key="1">
    <citation type="submission" date="2022-06" db="EMBL/GenBank/DDBJ databases">
        <title>WGS of actinobacteria.</title>
        <authorList>
            <person name="Thawai C."/>
        </authorList>
    </citation>
    <scope>NUCLEOTIDE SEQUENCE</scope>
    <source>
        <strain evidence="1">AA8</strain>
    </source>
</reference>
<dbReference type="PROSITE" id="PS51257">
    <property type="entry name" value="PROKAR_LIPOPROTEIN"/>
    <property type="match status" value="1"/>
</dbReference>
<protein>
    <submittedName>
        <fullName evidence="1">Uncharacterized protein</fullName>
    </submittedName>
</protein>
<dbReference type="Proteomes" id="UP001142374">
    <property type="component" value="Unassembled WGS sequence"/>
</dbReference>